<proteinExistence type="predicted"/>
<keyword evidence="2" id="KW-0175">Coiled coil</keyword>
<sequence length="58" mass="6346">VLVWTNERVVSWVQAIGLKEYAGNLLESGVHGALIALDESFDHNALALLLQIPTQCTQ</sequence>
<reference evidence="4 5" key="1">
    <citation type="submission" date="2024-05" db="EMBL/GenBank/DDBJ databases">
        <title>Genome sequencing and assembly of Indian major carp, Cirrhinus mrigala (Hamilton, 1822).</title>
        <authorList>
            <person name="Mohindra V."/>
            <person name="Chowdhury L.M."/>
            <person name="Lal K."/>
            <person name="Jena J.K."/>
        </authorList>
    </citation>
    <scope>NUCLEOTIDE SEQUENCE [LARGE SCALE GENOMIC DNA]</scope>
    <source>
        <strain evidence="4">CM1030</strain>
        <tissue evidence="4">Blood</tissue>
    </source>
</reference>
<gene>
    <name evidence="4" type="ORF">M9458_036788</name>
</gene>
<keyword evidence="5" id="KW-1185">Reference proteome</keyword>
<name>A0ABD0P4P9_CIRMR</name>
<protein>
    <recommendedName>
        <fullName evidence="3">SAM domain-containing protein</fullName>
    </recommendedName>
</protein>
<feature type="domain" description="SAM" evidence="3">
    <location>
        <begin position="4"/>
        <end position="36"/>
    </location>
</feature>
<dbReference type="InterPro" id="IPR001660">
    <property type="entry name" value="SAM"/>
</dbReference>
<dbReference type="EMBL" id="JAMKFB020000018">
    <property type="protein sequence ID" value="KAL0168566.1"/>
    <property type="molecule type" value="Genomic_DNA"/>
</dbReference>
<dbReference type="InterPro" id="IPR013761">
    <property type="entry name" value="SAM/pointed_sf"/>
</dbReference>
<evidence type="ECO:0000259" key="3">
    <source>
        <dbReference type="PROSITE" id="PS50105"/>
    </source>
</evidence>
<evidence type="ECO:0000313" key="5">
    <source>
        <dbReference type="Proteomes" id="UP001529510"/>
    </source>
</evidence>
<comment type="caution">
    <text evidence="4">The sequence shown here is derived from an EMBL/GenBank/DDBJ whole genome shotgun (WGS) entry which is preliminary data.</text>
</comment>
<organism evidence="4 5">
    <name type="scientific">Cirrhinus mrigala</name>
    <name type="common">Mrigala</name>
    <dbReference type="NCBI Taxonomy" id="683832"/>
    <lineage>
        <taxon>Eukaryota</taxon>
        <taxon>Metazoa</taxon>
        <taxon>Chordata</taxon>
        <taxon>Craniata</taxon>
        <taxon>Vertebrata</taxon>
        <taxon>Euteleostomi</taxon>
        <taxon>Actinopterygii</taxon>
        <taxon>Neopterygii</taxon>
        <taxon>Teleostei</taxon>
        <taxon>Ostariophysi</taxon>
        <taxon>Cypriniformes</taxon>
        <taxon>Cyprinidae</taxon>
        <taxon>Labeoninae</taxon>
        <taxon>Labeonini</taxon>
        <taxon>Cirrhinus</taxon>
    </lineage>
</organism>
<dbReference type="SUPFAM" id="SSF47769">
    <property type="entry name" value="SAM/Pointed domain"/>
    <property type="match status" value="1"/>
</dbReference>
<dbReference type="Proteomes" id="UP001529510">
    <property type="component" value="Unassembled WGS sequence"/>
</dbReference>
<evidence type="ECO:0000313" key="4">
    <source>
        <dbReference type="EMBL" id="KAL0168566.1"/>
    </source>
</evidence>
<dbReference type="AlphaFoldDB" id="A0ABD0P4P9"/>
<dbReference type="PROSITE" id="PS50105">
    <property type="entry name" value="SAM_DOMAIN"/>
    <property type="match status" value="1"/>
</dbReference>
<feature type="non-terminal residue" evidence="4">
    <location>
        <position position="1"/>
    </location>
</feature>
<dbReference type="PANTHER" id="PTHR12587">
    <property type="entry name" value="LAR INTERACTING PROTEIN LIP -RELATED PROTEIN"/>
    <property type="match status" value="1"/>
</dbReference>
<dbReference type="InterPro" id="IPR029515">
    <property type="entry name" value="Liprin"/>
</dbReference>
<feature type="non-terminal residue" evidence="4">
    <location>
        <position position="58"/>
    </location>
</feature>
<accession>A0ABD0P4P9</accession>
<dbReference type="Pfam" id="PF07647">
    <property type="entry name" value="SAM_2"/>
    <property type="match status" value="1"/>
</dbReference>
<dbReference type="PANTHER" id="PTHR12587:SF15">
    <property type="entry name" value="LIPRIN-ALPHA-1"/>
    <property type="match status" value="1"/>
</dbReference>
<evidence type="ECO:0000256" key="2">
    <source>
        <dbReference type="ARBA" id="ARBA00023054"/>
    </source>
</evidence>
<evidence type="ECO:0000256" key="1">
    <source>
        <dbReference type="ARBA" id="ARBA00022737"/>
    </source>
</evidence>
<keyword evidence="1" id="KW-0677">Repeat</keyword>
<dbReference type="Gene3D" id="1.10.150.50">
    <property type="entry name" value="Transcription Factor, Ets-1"/>
    <property type="match status" value="1"/>
</dbReference>